<sequence length="216" mass="23666">MEFELLGWPDEDPTLRLDYRAFSYAGKFATSGTGVAVIRADSPNTVAPDWEPDPSRPDPAPRPNDDAESASLADDVVAAVAFNPDRTDPSSLWIRYVSVHTARRGEGLGPRLIAELVQRVRERDSDADAVDRIRIGVNNPFAYEALYKVGFAFTGRETGVAELVLERPVDAPADRDAGTYRSGLDVYRTRDRGEPETSFLAERVGSDPPPLVEGAF</sequence>
<evidence type="ECO:0000313" key="4">
    <source>
        <dbReference type="Proteomes" id="UP000199079"/>
    </source>
</evidence>
<dbReference type="RefSeq" id="WP_092734391.1">
    <property type="nucleotide sequence ID" value="NZ_FNPC01000010.1"/>
</dbReference>
<dbReference type="GO" id="GO:0016747">
    <property type="term" value="F:acyltransferase activity, transferring groups other than amino-acyl groups"/>
    <property type="evidence" value="ECO:0007669"/>
    <property type="project" value="InterPro"/>
</dbReference>
<evidence type="ECO:0000313" key="3">
    <source>
        <dbReference type="EMBL" id="SDY78495.1"/>
    </source>
</evidence>
<keyword evidence="4" id="KW-1185">Reference proteome</keyword>
<keyword evidence="3" id="KW-0808">Transferase</keyword>
<dbReference type="InterPro" id="IPR016181">
    <property type="entry name" value="Acyl_CoA_acyltransferase"/>
</dbReference>
<dbReference type="SUPFAM" id="SSF55729">
    <property type="entry name" value="Acyl-CoA N-acyltransferases (Nat)"/>
    <property type="match status" value="1"/>
</dbReference>
<dbReference type="AlphaFoldDB" id="A0A1H3MQN3"/>
<dbReference type="Gene3D" id="3.40.630.30">
    <property type="match status" value="1"/>
</dbReference>
<dbReference type="EMBL" id="FNPC01000010">
    <property type="protein sequence ID" value="SDY78495.1"/>
    <property type="molecule type" value="Genomic_DNA"/>
</dbReference>
<dbReference type="Proteomes" id="UP000199079">
    <property type="component" value="Unassembled WGS sequence"/>
</dbReference>
<gene>
    <name evidence="3" type="ORF">SAMN05216564_11031</name>
</gene>
<proteinExistence type="predicted"/>
<feature type="domain" description="N-acetyltransferase" evidence="2">
    <location>
        <begin position="1"/>
        <end position="170"/>
    </location>
</feature>
<dbReference type="Pfam" id="PF00583">
    <property type="entry name" value="Acetyltransf_1"/>
    <property type="match status" value="1"/>
</dbReference>
<reference evidence="4" key="1">
    <citation type="submission" date="2016-10" db="EMBL/GenBank/DDBJ databases">
        <authorList>
            <person name="Varghese N."/>
            <person name="Submissions S."/>
        </authorList>
    </citation>
    <scope>NUCLEOTIDE SEQUENCE [LARGE SCALE GENOMIC DNA]</scope>
    <source>
        <strain evidence="4">DC30,IBRC 10041,KCTC 4046</strain>
    </source>
</reference>
<organism evidence="3 4">
    <name type="scientific">Halopenitus persicus</name>
    <dbReference type="NCBI Taxonomy" id="1048396"/>
    <lineage>
        <taxon>Archaea</taxon>
        <taxon>Methanobacteriati</taxon>
        <taxon>Methanobacteriota</taxon>
        <taxon>Stenosarchaea group</taxon>
        <taxon>Halobacteria</taxon>
        <taxon>Halobacteriales</taxon>
        <taxon>Haloferacaceae</taxon>
        <taxon>Halopenitus</taxon>
    </lineage>
</organism>
<feature type="region of interest" description="Disordered" evidence="1">
    <location>
        <begin position="190"/>
        <end position="216"/>
    </location>
</feature>
<name>A0A1H3MQN3_9EURY</name>
<evidence type="ECO:0000256" key="1">
    <source>
        <dbReference type="SAM" id="MobiDB-lite"/>
    </source>
</evidence>
<dbReference type="OrthoDB" id="213793at2157"/>
<accession>A0A1H3MQN3</accession>
<protein>
    <submittedName>
        <fullName evidence="3">Acetyltransferase (GNAT) family protein</fullName>
    </submittedName>
</protein>
<evidence type="ECO:0000259" key="2">
    <source>
        <dbReference type="PROSITE" id="PS51186"/>
    </source>
</evidence>
<feature type="compositionally biased region" description="Pro residues" evidence="1">
    <location>
        <begin position="207"/>
        <end position="216"/>
    </location>
</feature>
<dbReference type="CDD" id="cd04301">
    <property type="entry name" value="NAT_SF"/>
    <property type="match status" value="1"/>
</dbReference>
<dbReference type="PROSITE" id="PS51186">
    <property type="entry name" value="GNAT"/>
    <property type="match status" value="1"/>
</dbReference>
<feature type="region of interest" description="Disordered" evidence="1">
    <location>
        <begin position="40"/>
        <end position="70"/>
    </location>
</feature>
<dbReference type="InterPro" id="IPR000182">
    <property type="entry name" value="GNAT_dom"/>
</dbReference>